<dbReference type="Proteomes" id="UP000298471">
    <property type="component" value="Unassembled WGS sequence"/>
</dbReference>
<dbReference type="OrthoDB" id="980419at2"/>
<dbReference type="RefSeq" id="WP_135394845.1">
    <property type="nucleotide sequence ID" value="NZ_SRMB01000002.1"/>
</dbReference>
<dbReference type="AlphaFoldDB" id="A0A4Z0QBT5"/>
<gene>
    <name evidence="2" type="ORF">E5K02_10945</name>
</gene>
<evidence type="ECO:0000256" key="1">
    <source>
        <dbReference type="SAM" id="Coils"/>
    </source>
</evidence>
<keyword evidence="3" id="KW-1185">Reference proteome</keyword>
<organism evidence="2 3">
    <name type="scientific">Hymenobacter metallicola</name>
    <dbReference type="NCBI Taxonomy" id="2563114"/>
    <lineage>
        <taxon>Bacteria</taxon>
        <taxon>Pseudomonadati</taxon>
        <taxon>Bacteroidota</taxon>
        <taxon>Cytophagia</taxon>
        <taxon>Cytophagales</taxon>
        <taxon>Hymenobacteraceae</taxon>
        <taxon>Hymenobacter</taxon>
    </lineage>
</organism>
<proteinExistence type="predicted"/>
<name>A0A4Z0QBT5_9BACT</name>
<reference evidence="2 3" key="1">
    <citation type="submission" date="2019-04" db="EMBL/GenBank/DDBJ databases">
        <authorList>
            <person name="Feng G."/>
            <person name="Zhang J."/>
            <person name="Zhu H."/>
        </authorList>
    </citation>
    <scope>NUCLEOTIDE SEQUENCE [LARGE SCALE GENOMIC DNA]</scope>
    <source>
        <strain evidence="2 3">9PBR-1</strain>
    </source>
</reference>
<keyword evidence="1" id="KW-0175">Coiled coil</keyword>
<evidence type="ECO:0000313" key="2">
    <source>
        <dbReference type="EMBL" id="TGE26916.1"/>
    </source>
</evidence>
<comment type="caution">
    <text evidence="2">The sequence shown here is derived from an EMBL/GenBank/DDBJ whole genome shotgun (WGS) entry which is preliminary data.</text>
</comment>
<evidence type="ECO:0000313" key="3">
    <source>
        <dbReference type="Proteomes" id="UP000298471"/>
    </source>
</evidence>
<protein>
    <submittedName>
        <fullName evidence="2">Uncharacterized protein</fullName>
    </submittedName>
</protein>
<dbReference type="EMBL" id="SRMB01000002">
    <property type="protein sequence ID" value="TGE26916.1"/>
    <property type="molecule type" value="Genomic_DNA"/>
</dbReference>
<sequence>MLKHFSNVDAYWLVTGEGKPFKEEAGDLQTQTNVSGKKNAVNIAGGKATQNNYSITDCEKERDTYRAERDLARQEAQSLREQLALKDALIAAKDEMLVLLRGGYNRPN</sequence>
<accession>A0A4Z0QBT5</accession>
<feature type="coiled-coil region" evidence="1">
    <location>
        <begin position="55"/>
        <end position="82"/>
    </location>
</feature>